<evidence type="ECO:0000313" key="3">
    <source>
        <dbReference type="Proteomes" id="UP000652761"/>
    </source>
</evidence>
<accession>A0A843UF67</accession>
<dbReference type="AlphaFoldDB" id="A0A843UF67"/>
<feature type="region of interest" description="Disordered" evidence="1">
    <location>
        <begin position="37"/>
        <end position="67"/>
    </location>
</feature>
<evidence type="ECO:0000313" key="2">
    <source>
        <dbReference type="EMBL" id="MQL80550.1"/>
    </source>
</evidence>
<sequence length="135" mass="14407">MVPRLASLSGFGVAKSEASPPGGCQLKRTHSPEYSLNRLPRMGVPGNDMVHRARSGSSSGRRSSRGRGLFAALGSGEFTPPPPKIPGICWSFLCASSSSSMLGSIYTFSSYSSRIECFRTSSFFGWCIYGARGRG</sequence>
<evidence type="ECO:0000256" key="1">
    <source>
        <dbReference type="SAM" id="MobiDB-lite"/>
    </source>
</evidence>
<keyword evidence="3" id="KW-1185">Reference proteome</keyword>
<reference evidence="2" key="1">
    <citation type="submission" date="2017-07" db="EMBL/GenBank/DDBJ databases">
        <title>Taro Niue Genome Assembly and Annotation.</title>
        <authorList>
            <person name="Atibalentja N."/>
            <person name="Keating K."/>
            <person name="Fields C.J."/>
        </authorList>
    </citation>
    <scope>NUCLEOTIDE SEQUENCE</scope>
    <source>
        <strain evidence="2">Niue_2</strain>
        <tissue evidence="2">Leaf</tissue>
    </source>
</reference>
<dbReference type="Proteomes" id="UP000652761">
    <property type="component" value="Unassembled WGS sequence"/>
</dbReference>
<dbReference type="EMBL" id="NMUH01000514">
    <property type="protein sequence ID" value="MQL80550.1"/>
    <property type="molecule type" value="Genomic_DNA"/>
</dbReference>
<name>A0A843UF67_COLES</name>
<organism evidence="2 3">
    <name type="scientific">Colocasia esculenta</name>
    <name type="common">Wild taro</name>
    <name type="synonym">Arum esculentum</name>
    <dbReference type="NCBI Taxonomy" id="4460"/>
    <lineage>
        <taxon>Eukaryota</taxon>
        <taxon>Viridiplantae</taxon>
        <taxon>Streptophyta</taxon>
        <taxon>Embryophyta</taxon>
        <taxon>Tracheophyta</taxon>
        <taxon>Spermatophyta</taxon>
        <taxon>Magnoliopsida</taxon>
        <taxon>Liliopsida</taxon>
        <taxon>Araceae</taxon>
        <taxon>Aroideae</taxon>
        <taxon>Colocasieae</taxon>
        <taxon>Colocasia</taxon>
    </lineage>
</organism>
<comment type="caution">
    <text evidence="2">The sequence shown here is derived from an EMBL/GenBank/DDBJ whole genome shotgun (WGS) entry which is preliminary data.</text>
</comment>
<gene>
    <name evidence="2" type="ORF">Taro_013012</name>
</gene>
<protein>
    <submittedName>
        <fullName evidence="2">Uncharacterized protein</fullName>
    </submittedName>
</protein>
<feature type="region of interest" description="Disordered" evidence="1">
    <location>
        <begin position="13"/>
        <end position="32"/>
    </location>
</feature>
<proteinExistence type="predicted"/>